<dbReference type="Pfam" id="PF00857">
    <property type="entry name" value="Isochorismatase"/>
    <property type="match status" value="1"/>
</dbReference>
<reference evidence="3 4" key="1">
    <citation type="submission" date="2020-07" db="EMBL/GenBank/DDBJ databases">
        <title>Taxonomic revisions and descriptions of new bacterial species based on genomic comparisons in the high-G+C-content subgroup of the family Alcaligenaceae.</title>
        <authorList>
            <person name="Szabo A."/>
            <person name="Felfoldi T."/>
        </authorList>
    </citation>
    <scope>NUCLEOTIDE SEQUENCE [LARGE SCALE GENOMIC DNA]</scope>
    <source>
        <strain evidence="3 4">DSM 25264</strain>
    </source>
</reference>
<sequence length="213" mass="22168">MKDEANIRGGFDGTLVPGNRPALLVIDFQRGFTEAAVSPLASDCSSAIAATNRLIAAMRGLGPVIFTIVGYSANMADIGCWKQKCGALTTLERGTAACELDPRLDYAAQTDLILHKTQASAFFGTPLANILASSGCDMLVVAGATTSGCVRASVVDAMQYGFPPFVAHDCVADRSEAQHASNLIDMASKYGEVVSSEAMLKTLADIGAAQSVN</sequence>
<dbReference type="PANTHER" id="PTHR43540:SF1">
    <property type="entry name" value="ISOCHORISMATASE HYDROLASE"/>
    <property type="match status" value="1"/>
</dbReference>
<dbReference type="OrthoDB" id="5360912at2"/>
<keyword evidence="4" id="KW-1185">Reference proteome</keyword>
<dbReference type="InterPro" id="IPR000868">
    <property type="entry name" value="Isochorismatase-like_dom"/>
</dbReference>
<evidence type="ECO:0000259" key="2">
    <source>
        <dbReference type="Pfam" id="PF00857"/>
    </source>
</evidence>
<protein>
    <submittedName>
        <fullName evidence="3">Isochorismatase family protein</fullName>
    </submittedName>
</protein>
<dbReference type="InterPro" id="IPR050272">
    <property type="entry name" value="Isochorismatase-like_hydrls"/>
</dbReference>
<feature type="domain" description="Isochorismatase-like" evidence="2">
    <location>
        <begin position="22"/>
        <end position="197"/>
    </location>
</feature>
<evidence type="ECO:0000256" key="1">
    <source>
        <dbReference type="ARBA" id="ARBA00022801"/>
    </source>
</evidence>
<accession>A0A853FCH2</accession>
<dbReference type="PANTHER" id="PTHR43540">
    <property type="entry name" value="PEROXYUREIDOACRYLATE/UREIDOACRYLATE AMIDOHYDROLASE-RELATED"/>
    <property type="match status" value="1"/>
</dbReference>
<name>A0A853FCH2_9BURK</name>
<organism evidence="3 4">
    <name type="scientific">Allopusillimonas soli</name>
    <dbReference type="NCBI Taxonomy" id="659016"/>
    <lineage>
        <taxon>Bacteria</taxon>
        <taxon>Pseudomonadati</taxon>
        <taxon>Pseudomonadota</taxon>
        <taxon>Betaproteobacteria</taxon>
        <taxon>Burkholderiales</taxon>
        <taxon>Alcaligenaceae</taxon>
        <taxon>Allopusillimonas</taxon>
    </lineage>
</organism>
<dbReference type="EMBL" id="JACCEW010000003">
    <property type="protein sequence ID" value="NYT37637.1"/>
    <property type="molecule type" value="Genomic_DNA"/>
</dbReference>
<evidence type="ECO:0000313" key="4">
    <source>
        <dbReference type="Proteomes" id="UP000580517"/>
    </source>
</evidence>
<dbReference type="AlphaFoldDB" id="A0A853FCH2"/>
<evidence type="ECO:0000313" key="3">
    <source>
        <dbReference type="EMBL" id="NYT37637.1"/>
    </source>
</evidence>
<dbReference type="Gene3D" id="3.40.50.850">
    <property type="entry name" value="Isochorismatase-like"/>
    <property type="match status" value="1"/>
</dbReference>
<proteinExistence type="predicted"/>
<gene>
    <name evidence="3" type="ORF">H0A68_12195</name>
</gene>
<dbReference type="InterPro" id="IPR036380">
    <property type="entry name" value="Isochorismatase-like_sf"/>
</dbReference>
<comment type="caution">
    <text evidence="3">The sequence shown here is derived from an EMBL/GenBank/DDBJ whole genome shotgun (WGS) entry which is preliminary data.</text>
</comment>
<keyword evidence="1" id="KW-0378">Hydrolase</keyword>
<dbReference type="RefSeq" id="WP_129969238.1">
    <property type="nucleotide sequence ID" value="NZ_JACCEW010000003.1"/>
</dbReference>
<dbReference type="SUPFAM" id="SSF52499">
    <property type="entry name" value="Isochorismatase-like hydrolases"/>
    <property type="match status" value="1"/>
</dbReference>
<dbReference type="GO" id="GO:0016787">
    <property type="term" value="F:hydrolase activity"/>
    <property type="evidence" value="ECO:0007669"/>
    <property type="project" value="UniProtKB-KW"/>
</dbReference>
<dbReference type="Proteomes" id="UP000580517">
    <property type="component" value="Unassembled WGS sequence"/>
</dbReference>